<proteinExistence type="predicted"/>
<dbReference type="Proteomes" id="UP001054252">
    <property type="component" value="Unassembled WGS sequence"/>
</dbReference>
<evidence type="ECO:0000313" key="1">
    <source>
        <dbReference type="EMBL" id="GKV24210.1"/>
    </source>
</evidence>
<reference evidence="1 2" key="1">
    <citation type="journal article" date="2021" name="Commun. Biol.">
        <title>The genome of Shorea leprosula (Dipterocarpaceae) highlights the ecological relevance of drought in aseasonal tropical rainforests.</title>
        <authorList>
            <person name="Ng K.K.S."/>
            <person name="Kobayashi M.J."/>
            <person name="Fawcett J.A."/>
            <person name="Hatakeyama M."/>
            <person name="Paape T."/>
            <person name="Ng C.H."/>
            <person name="Ang C.C."/>
            <person name="Tnah L.H."/>
            <person name="Lee C.T."/>
            <person name="Nishiyama T."/>
            <person name="Sese J."/>
            <person name="O'Brien M.J."/>
            <person name="Copetti D."/>
            <person name="Mohd Noor M.I."/>
            <person name="Ong R.C."/>
            <person name="Putra M."/>
            <person name="Sireger I.Z."/>
            <person name="Indrioko S."/>
            <person name="Kosugi Y."/>
            <person name="Izuno A."/>
            <person name="Isagi Y."/>
            <person name="Lee S.L."/>
            <person name="Shimizu K.K."/>
        </authorList>
    </citation>
    <scope>NUCLEOTIDE SEQUENCE [LARGE SCALE GENOMIC DNA]</scope>
    <source>
        <strain evidence="1">214</strain>
    </source>
</reference>
<accession>A0AAV5KHX1</accession>
<sequence>MKPVISFFLVPQLNCSLLISNFSNKPEKRKILLPLHRIHPFKSTRYSWLLLDRYEVLH</sequence>
<comment type="caution">
    <text evidence="1">The sequence shown here is derived from an EMBL/GenBank/DDBJ whole genome shotgun (WGS) entry which is preliminary data.</text>
</comment>
<dbReference type="EMBL" id="BPVZ01000065">
    <property type="protein sequence ID" value="GKV24210.1"/>
    <property type="molecule type" value="Genomic_DNA"/>
</dbReference>
<dbReference type="AlphaFoldDB" id="A0AAV5KHX1"/>
<name>A0AAV5KHX1_9ROSI</name>
<keyword evidence="2" id="KW-1185">Reference proteome</keyword>
<protein>
    <submittedName>
        <fullName evidence="1">Uncharacterized protein</fullName>
    </submittedName>
</protein>
<organism evidence="1 2">
    <name type="scientific">Rubroshorea leprosula</name>
    <dbReference type="NCBI Taxonomy" id="152421"/>
    <lineage>
        <taxon>Eukaryota</taxon>
        <taxon>Viridiplantae</taxon>
        <taxon>Streptophyta</taxon>
        <taxon>Embryophyta</taxon>
        <taxon>Tracheophyta</taxon>
        <taxon>Spermatophyta</taxon>
        <taxon>Magnoliopsida</taxon>
        <taxon>eudicotyledons</taxon>
        <taxon>Gunneridae</taxon>
        <taxon>Pentapetalae</taxon>
        <taxon>rosids</taxon>
        <taxon>malvids</taxon>
        <taxon>Malvales</taxon>
        <taxon>Dipterocarpaceae</taxon>
        <taxon>Rubroshorea</taxon>
    </lineage>
</organism>
<gene>
    <name evidence="1" type="ORF">SLEP1_g33849</name>
</gene>
<evidence type="ECO:0000313" key="2">
    <source>
        <dbReference type="Proteomes" id="UP001054252"/>
    </source>
</evidence>